<feature type="transmembrane region" description="Helical" evidence="8">
    <location>
        <begin position="126"/>
        <end position="146"/>
    </location>
</feature>
<evidence type="ECO:0000256" key="7">
    <source>
        <dbReference type="ARBA" id="ARBA00023251"/>
    </source>
</evidence>
<comment type="caution">
    <text evidence="9">The sequence shown here is derived from an EMBL/GenBank/DDBJ whole genome shotgun (WGS) entry which is preliminary data.</text>
</comment>
<evidence type="ECO:0000256" key="1">
    <source>
        <dbReference type="ARBA" id="ARBA00004651"/>
    </source>
</evidence>
<evidence type="ECO:0000256" key="3">
    <source>
        <dbReference type="ARBA" id="ARBA00022475"/>
    </source>
</evidence>
<evidence type="ECO:0000256" key="8">
    <source>
        <dbReference type="SAM" id="Phobius"/>
    </source>
</evidence>
<dbReference type="Proteomes" id="UP000195105">
    <property type="component" value="Unassembled WGS sequence"/>
</dbReference>
<dbReference type="PANTHER" id="PTHR42718:SF46">
    <property type="entry name" value="BLR6921 PROTEIN"/>
    <property type="match status" value="1"/>
</dbReference>
<evidence type="ECO:0000313" key="9">
    <source>
        <dbReference type="EMBL" id="OUD00421.1"/>
    </source>
</evidence>
<accession>A0A243RYW5</accession>
<feature type="transmembrane region" description="Helical" evidence="8">
    <location>
        <begin position="21"/>
        <end position="40"/>
    </location>
</feature>
<dbReference type="SUPFAM" id="SSF103473">
    <property type="entry name" value="MFS general substrate transporter"/>
    <property type="match status" value="1"/>
</dbReference>
<dbReference type="RefSeq" id="WP_086603241.1">
    <property type="nucleotide sequence ID" value="NZ_NGFN01000180.1"/>
</dbReference>
<keyword evidence="4 8" id="KW-0812">Transmembrane</keyword>
<dbReference type="EMBL" id="NGFN01000180">
    <property type="protein sequence ID" value="OUD00421.1"/>
    <property type="molecule type" value="Genomic_DNA"/>
</dbReference>
<keyword evidence="2" id="KW-0813">Transport</keyword>
<keyword evidence="6 8" id="KW-0472">Membrane</keyword>
<dbReference type="GO" id="GO:0046677">
    <property type="term" value="P:response to antibiotic"/>
    <property type="evidence" value="ECO:0007669"/>
    <property type="project" value="UniProtKB-KW"/>
</dbReference>
<evidence type="ECO:0008006" key="11">
    <source>
        <dbReference type="Google" id="ProtNLM"/>
    </source>
</evidence>
<sequence>MPLAAALMAASWGAGRLRGTLLPGLLVLAAGLLWLARLPIEGAFLTDLLGPSVLIGAGLGLAFVPLTALGVAGVEPRHAGIAGGLINTSRQLGGALGLAILTALAHPAAGPAAPGPAALAHGYRRALVAAALTALLAAAGAGVLLLRGHRRGAATPPAPTGSSPARRG</sequence>
<feature type="transmembrane region" description="Helical" evidence="8">
    <location>
        <begin position="52"/>
        <end position="74"/>
    </location>
</feature>
<evidence type="ECO:0000256" key="4">
    <source>
        <dbReference type="ARBA" id="ARBA00022692"/>
    </source>
</evidence>
<keyword evidence="5 8" id="KW-1133">Transmembrane helix</keyword>
<dbReference type="AlphaFoldDB" id="A0A243RYW5"/>
<evidence type="ECO:0000313" key="10">
    <source>
        <dbReference type="Proteomes" id="UP000195105"/>
    </source>
</evidence>
<feature type="transmembrane region" description="Helical" evidence="8">
    <location>
        <begin position="95"/>
        <end position="114"/>
    </location>
</feature>
<evidence type="ECO:0000256" key="2">
    <source>
        <dbReference type="ARBA" id="ARBA00022448"/>
    </source>
</evidence>
<gene>
    <name evidence="9" type="ORF">CA983_25655</name>
</gene>
<dbReference type="Gene3D" id="1.20.1250.20">
    <property type="entry name" value="MFS general substrate transporter like domains"/>
    <property type="match status" value="1"/>
</dbReference>
<name>A0A243RYW5_9ACTN</name>
<evidence type="ECO:0000256" key="6">
    <source>
        <dbReference type="ARBA" id="ARBA00023136"/>
    </source>
</evidence>
<evidence type="ECO:0000256" key="5">
    <source>
        <dbReference type="ARBA" id="ARBA00022989"/>
    </source>
</evidence>
<keyword evidence="7" id="KW-0046">Antibiotic resistance</keyword>
<organism evidence="9 10">
    <name type="scientific">Streptomyces swartbergensis</name>
    <dbReference type="NCBI Taxonomy" id="487165"/>
    <lineage>
        <taxon>Bacteria</taxon>
        <taxon>Bacillati</taxon>
        <taxon>Actinomycetota</taxon>
        <taxon>Actinomycetes</taxon>
        <taxon>Kitasatosporales</taxon>
        <taxon>Streptomycetaceae</taxon>
        <taxon>Streptomyces</taxon>
    </lineage>
</organism>
<dbReference type="InterPro" id="IPR036259">
    <property type="entry name" value="MFS_trans_sf"/>
</dbReference>
<keyword evidence="10" id="KW-1185">Reference proteome</keyword>
<keyword evidence="3" id="KW-1003">Cell membrane</keyword>
<comment type="subcellular location">
    <subcellularLocation>
        <location evidence="1">Cell membrane</location>
        <topology evidence="1">Multi-pass membrane protein</topology>
    </subcellularLocation>
</comment>
<dbReference type="GO" id="GO:0005886">
    <property type="term" value="C:plasma membrane"/>
    <property type="evidence" value="ECO:0007669"/>
    <property type="project" value="UniProtKB-SubCell"/>
</dbReference>
<dbReference type="PANTHER" id="PTHR42718">
    <property type="entry name" value="MAJOR FACILITATOR SUPERFAMILY MULTIDRUG TRANSPORTER MFSC"/>
    <property type="match status" value="1"/>
</dbReference>
<proteinExistence type="predicted"/>
<protein>
    <recommendedName>
        <fullName evidence="11">Major facilitator superfamily (MFS) profile domain-containing protein</fullName>
    </recommendedName>
</protein>
<reference evidence="9 10" key="1">
    <citation type="submission" date="2017-05" db="EMBL/GenBank/DDBJ databases">
        <title>Biotechnological potential of actinobacteria isolated from South African environments.</title>
        <authorList>
            <person name="Le Roes-Hill M."/>
            <person name="Prins A."/>
            <person name="Durrell K.A."/>
        </authorList>
    </citation>
    <scope>NUCLEOTIDE SEQUENCE [LARGE SCALE GENOMIC DNA]</scope>
    <source>
        <strain evidence="9 10">HMC13</strain>
    </source>
</reference>